<dbReference type="Pfam" id="PF14765">
    <property type="entry name" value="PS-DH"/>
    <property type="match status" value="1"/>
</dbReference>
<dbReference type="FunFam" id="1.10.1200.10:FF:000007">
    <property type="entry name" value="Probable polyketide synthase pks17"/>
    <property type="match status" value="1"/>
</dbReference>
<evidence type="ECO:0000256" key="3">
    <source>
        <dbReference type="ARBA" id="ARBA00022679"/>
    </source>
</evidence>
<dbReference type="SMART" id="SM00823">
    <property type="entry name" value="PKS_PP"/>
    <property type="match status" value="1"/>
</dbReference>
<evidence type="ECO:0000259" key="8">
    <source>
        <dbReference type="PROSITE" id="PS52019"/>
    </source>
</evidence>
<dbReference type="SMART" id="SM00827">
    <property type="entry name" value="PKS_AT"/>
    <property type="match status" value="1"/>
</dbReference>
<dbReference type="InterPro" id="IPR036291">
    <property type="entry name" value="NAD(P)-bd_dom_sf"/>
</dbReference>
<dbReference type="InterPro" id="IPR020807">
    <property type="entry name" value="PKS_DH"/>
</dbReference>
<dbReference type="FunFam" id="3.40.366.10:FF:000002">
    <property type="entry name" value="Probable polyketide synthase 2"/>
    <property type="match status" value="1"/>
</dbReference>
<dbReference type="GO" id="GO:0006633">
    <property type="term" value="P:fatty acid biosynthetic process"/>
    <property type="evidence" value="ECO:0007669"/>
    <property type="project" value="TreeGrafter"/>
</dbReference>
<keyword evidence="1" id="KW-0596">Phosphopantetheine</keyword>
<keyword evidence="10" id="KW-1185">Reference proteome</keyword>
<dbReference type="PROSITE" id="PS52019">
    <property type="entry name" value="PKS_MFAS_DH"/>
    <property type="match status" value="1"/>
</dbReference>
<dbReference type="EMBL" id="RJMB01000049">
    <property type="protein sequence ID" value="RNL78012.1"/>
    <property type="molecule type" value="Genomic_DNA"/>
</dbReference>
<feature type="region of interest" description="C-terminal hotdog fold" evidence="5">
    <location>
        <begin position="625"/>
        <end position="763"/>
    </location>
</feature>
<dbReference type="SMART" id="SM00826">
    <property type="entry name" value="PKS_DH"/>
    <property type="match status" value="1"/>
</dbReference>
<dbReference type="Gene3D" id="3.40.366.10">
    <property type="entry name" value="Malonyl-Coenzyme A Acyl Carrier Protein, domain 2"/>
    <property type="match status" value="1"/>
</dbReference>
<dbReference type="Gene3D" id="3.30.70.3290">
    <property type="match status" value="1"/>
</dbReference>
<dbReference type="InterPro" id="IPR049551">
    <property type="entry name" value="PKS_DH_C"/>
</dbReference>
<dbReference type="Gene3D" id="3.40.50.720">
    <property type="entry name" value="NAD(P)-binding Rossmann-like Domain"/>
    <property type="match status" value="1"/>
</dbReference>
<accession>A0A3N0DQV3</accession>
<dbReference type="InterPro" id="IPR020806">
    <property type="entry name" value="PKS_PP-bd"/>
</dbReference>
<feature type="region of interest" description="Disordered" evidence="6">
    <location>
        <begin position="603"/>
        <end position="626"/>
    </location>
</feature>
<reference evidence="9 10" key="1">
    <citation type="submission" date="2018-11" db="EMBL/GenBank/DDBJ databases">
        <title>The genome draft of YIM 96095.</title>
        <authorList>
            <person name="Tang S.-K."/>
            <person name="Chunyu W.-X."/>
            <person name="Feng Y.-Z."/>
        </authorList>
    </citation>
    <scope>NUCLEOTIDE SEQUENCE [LARGE SCALE GENOMIC DNA]</scope>
    <source>
        <strain evidence="9 10">YIM 96095</strain>
    </source>
</reference>
<dbReference type="PANTHER" id="PTHR43775:SF51">
    <property type="entry name" value="INACTIVE PHENOLPHTHIOCEROL SYNTHESIS POLYKETIDE SYNTHASE TYPE I PKS1-RELATED"/>
    <property type="match status" value="1"/>
</dbReference>
<feature type="active site" description="Proton donor; for dehydratase activity" evidence="5">
    <location>
        <position position="686"/>
    </location>
</feature>
<dbReference type="GO" id="GO:0004312">
    <property type="term" value="F:fatty acid synthase activity"/>
    <property type="evidence" value="ECO:0007669"/>
    <property type="project" value="TreeGrafter"/>
</dbReference>
<dbReference type="Gene3D" id="1.10.1200.10">
    <property type="entry name" value="ACP-like"/>
    <property type="match status" value="1"/>
</dbReference>
<dbReference type="Pfam" id="PF22621">
    <property type="entry name" value="CurL-like_PKS_C"/>
    <property type="match status" value="1"/>
</dbReference>
<evidence type="ECO:0000259" key="7">
    <source>
        <dbReference type="PROSITE" id="PS50075"/>
    </source>
</evidence>
<dbReference type="Gene3D" id="3.10.129.110">
    <property type="entry name" value="Polyketide synthase dehydratase"/>
    <property type="match status" value="1"/>
</dbReference>
<comment type="caution">
    <text evidence="9">The sequence shown here is derived from an EMBL/GenBank/DDBJ whole genome shotgun (WGS) entry which is preliminary data.</text>
</comment>
<evidence type="ECO:0000313" key="9">
    <source>
        <dbReference type="EMBL" id="RNL78012.1"/>
    </source>
</evidence>
<dbReference type="PANTHER" id="PTHR43775">
    <property type="entry name" value="FATTY ACID SYNTHASE"/>
    <property type="match status" value="1"/>
</dbReference>
<dbReference type="PROSITE" id="PS50075">
    <property type="entry name" value="CARRIER"/>
    <property type="match status" value="1"/>
</dbReference>
<dbReference type="InterPro" id="IPR057326">
    <property type="entry name" value="KR_dom"/>
</dbReference>
<dbReference type="SUPFAM" id="SSF52151">
    <property type="entry name" value="FabD/lysophospholipase-like"/>
    <property type="match status" value="1"/>
</dbReference>
<dbReference type="SUPFAM" id="SSF47336">
    <property type="entry name" value="ACP-like"/>
    <property type="match status" value="1"/>
</dbReference>
<dbReference type="SUPFAM" id="SSF51735">
    <property type="entry name" value="NAD(P)-binding Rossmann-fold domains"/>
    <property type="match status" value="2"/>
</dbReference>
<proteinExistence type="predicted"/>
<dbReference type="InterPro" id="IPR036736">
    <property type="entry name" value="ACP-like_sf"/>
</dbReference>
<dbReference type="InterPro" id="IPR049900">
    <property type="entry name" value="PKS_mFAS_DH"/>
</dbReference>
<dbReference type="InterPro" id="IPR055123">
    <property type="entry name" value="SpnB-like_Rossmann"/>
</dbReference>
<feature type="compositionally biased region" description="Low complexity" evidence="6">
    <location>
        <begin position="940"/>
        <end position="956"/>
    </location>
</feature>
<dbReference type="Pfam" id="PF00550">
    <property type="entry name" value="PP-binding"/>
    <property type="match status" value="1"/>
</dbReference>
<evidence type="ECO:0000256" key="4">
    <source>
        <dbReference type="ARBA" id="ARBA00023315"/>
    </source>
</evidence>
<dbReference type="InterPro" id="IPR050091">
    <property type="entry name" value="PKS_NRPS_Biosynth_Enz"/>
</dbReference>
<keyword evidence="3" id="KW-0808">Transferase</keyword>
<dbReference type="InterPro" id="IPR006162">
    <property type="entry name" value="Ppantetheine_attach_site"/>
</dbReference>
<keyword evidence="2" id="KW-0597">Phosphoprotein</keyword>
<name>A0A3N0DQV3_9ACTN</name>
<evidence type="ECO:0000313" key="10">
    <source>
        <dbReference type="Proteomes" id="UP000269198"/>
    </source>
</evidence>
<dbReference type="SMART" id="SM00822">
    <property type="entry name" value="PKS_KR"/>
    <property type="match status" value="1"/>
</dbReference>
<protein>
    <submittedName>
        <fullName evidence="9">SDR family NAD(P)-dependent oxidoreductase</fullName>
    </submittedName>
</protein>
<dbReference type="Pfam" id="PF00698">
    <property type="entry name" value="Acyl_transf_1"/>
    <property type="match status" value="1"/>
</dbReference>
<keyword evidence="4" id="KW-0012">Acyltransferase</keyword>
<evidence type="ECO:0000256" key="5">
    <source>
        <dbReference type="PROSITE-ProRule" id="PRU01363"/>
    </source>
</evidence>
<dbReference type="Pfam" id="PF08659">
    <property type="entry name" value="KR"/>
    <property type="match status" value="1"/>
</dbReference>
<dbReference type="CDD" id="cd08956">
    <property type="entry name" value="KR_3_FAS_SDR_x"/>
    <property type="match status" value="1"/>
</dbReference>
<sequence>MSSFGISGTNAHLILEETPDEPADPEPVPAETTPAPLPWVLSAKSAAALREQAGRLRSAVTADTALQPVDVGHSLATTRAALEHRAVVLADDRDDFLNGLDVVARGDESTEVVRGHAERRDSPVLVFPGQGAQWPGMARELLAESTVFARRMEECGGALAPFVDWSLLDVVRGVEGAPSLERVDVVQPVLWAVMVSLAEVWRSVGVRPAAVVGHSQGEVAAACVAGALSLEDGAKVAALRSRALTALAGSGGMASVTLPAEKVEERLTEWGERLRVAAVNGPVSTVVAGDPEALGELVAGCEAEGVRAREVDVDYASHTPHVETIRARILDQLAEVGSTAPEIPFYSTLTGALLDGETLDADYWYRNLRHPVRFERAVRGLVAAGHTTFIEAAPHPILTGAIEETLHAVETTGAVVGTLRRGECGWSRMMTSVAEAWTSGVEVDWATLFTGGRAVELPTYAFQRQHYWLATHRNSGDPGSLGLSATHHPLLGAASELADSGGVVLSGRLSSRSHPWLADHAVSGTPVLAGTAFAELAIRAGDEVGCGRVDELVVESPLVLPDEGGVDVQLTVHPADESGRRACGAYSRPEGASGQPWQRHATGVLSAATPQQSASEPSRWPPTDAEPVDIDDGYERLAGQGYDYGPTFRGLRAAWRHGADILAELELPPEAHDDATAFGLHPALFDAALHALRLISATDGEPVQLPFAWTGVELYASGAVAARARISPAGENGVSLLLTDPTGTPVASVERLVLQPMAVGELGAGDTRTRDSLFTLEWQAVPPSSDLPAGEWAVLDTGDTAAGTAYPDLGALRTALDSGASVPEVVVAPCPAGDARTVTHRVLELLRDWLADERLEETRLVLVTRGAMADGADDRGDGLDQAPVWGLVRSAQSENPGRFVLVDLDSDTSGMDPTVLGRVVATNEPQVAVRGEQLRVPRVASAGGAPRGAAAASASGTDLDPEGTVLITGGTGALGAAVARHLVTACGARHLLLTSRRGSKAPGADALRRELTASGARVSIRACDVADRDAVAKLVNSVPSEHPLTAVVHTAGVVDDATVVSMTAEQVDRVMTAKAEAARHLHELTADHSLSAFVLFSSAMGVVGGPGQGNYAAANTFLDALARHRVSLGLPAVSLAWGYWEQESGITGELGSADLARVRRLGFVPMSSEHALALFDAARDLGHPNVMTARLNPRARPGDVPVVLRDVVRGPTRPEAATAPAGSADLAQRVSEMSATDRHQTLLDLVVTHAAQVLGHGSAGAVETGRAFTEVGFDSLMSVELRNRLGESTGLRLPATLLFDHPSPEAVARELGRRLVPDTDTGAGDEEKERLRRAVDSIPLATLRESGLFDALLDLARGGEEAVSQTPADSIDDMEVEDLVGIALGDNALDDDRELGG</sequence>
<feature type="domain" description="Carrier" evidence="7">
    <location>
        <begin position="1240"/>
        <end position="1315"/>
    </location>
</feature>
<feature type="domain" description="PKS/mFAS DH" evidence="8">
    <location>
        <begin position="488"/>
        <end position="763"/>
    </location>
</feature>
<dbReference type="InterPro" id="IPR014043">
    <property type="entry name" value="Acyl_transferase_dom"/>
</dbReference>
<dbReference type="SUPFAM" id="SSF55048">
    <property type="entry name" value="Probable ACP-binding domain of malonyl-CoA ACP transacylase"/>
    <property type="match status" value="1"/>
</dbReference>
<dbReference type="Pfam" id="PF21089">
    <property type="entry name" value="PKS_DH_N"/>
    <property type="match status" value="1"/>
</dbReference>
<dbReference type="InterPro" id="IPR013968">
    <property type="entry name" value="PKS_KR"/>
</dbReference>
<evidence type="ECO:0000256" key="6">
    <source>
        <dbReference type="SAM" id="MobiDB-lite"/>
    </source>
</evidence>
<evidence type="ECO:0000256" key="1">
    <source>
        <dbReference type="ARBA" id="ARBA00022450"/>
    </source>
</evidence>
<dbReference type="InterPro" id="IPR042104">
    <property type="entry name" value="PKS_dehydratase_sf"/>
</dbReference>
<feature type="active site" description="Proton acceptor; for dehydratase activity" evidence="5">
    <location>
        <position position="520"/>
    </location>
</feature>
<dbReference type="SMART" id="SM01294">
    <property type="entry name" value="PKS_PP_betabranch"/>
    <property type="match status" value="1"/>
</dbReference>
<organism evidence="9 10">
    <name type="scientific">Halostreptopolyspora alba</name>
    <dbReference type="NCBI Taxonomy" id="2487137"/>
    <lineage>
        <taxon>Bacteria</taxon>
        <taxon>Bacillati</taxon>
        <taxon>Actinomycetota</taxon>
        <taxon>Actinomycetes</taxon>
        <taxon>Streptosporangiales</taxon>
        <taxon>Nocardiopsidaceae</taxon>
        <taxon>Halostreptopolyspora</taxon>
    </lineage>
</organism>
<dbReference type="InterPro" id="IPR001227">
    <property type="entry name" value="Ac_transferase_dom_sf"/>
</dbReference>
<dbReference type="PROSITE" id="PS00012">
    <property type="entry name" value="PHOSPHOPANTETHEINE"/>
    <property type="match status" value="1"/>
</dbReference>
<dbReference type="InterPro" id="IPR049552">
    <property type="entry name" value="PKS_DH_N"/>
</dbReference>
<dbReference type="GO" id="GO:0031177">
    <property type="term" value="F:phosphopantetheine binding"/>
    <property type="evidence" value="ECO:0007669"/>
    <property type="project" value="InterPro"/>
</dbReference>
<gene>
    <name evidence="9" type="ORF">EFW17_23570</name>
</gene>
<dbReference type="InterPro" id="IPR009081">
    <property type="entry name" value="PP-bd_ACP"/>
</dbReference>
<dbReference type="Proteomes" id="UP000269198">
    <property type="component" value="Unassembled WGS sequence"/>
</dbReference>
<evidence type="ECO:0000256" key="2">
    <source>
        <dbReference type="ARBA" id="ARBA00022553"/>
    </source>
</evidence>
<dbReference type="InterPro" id="IPR016036">
    <property type="entry name" value="Malonyl_transacylase_ACP-bd"/>
</dbReference>
<dbReference type="Pfam" id="PF22953">
    <property type="entry name" value="SpnB_Rossmann"/>
    <property type="match status" value="1"/>
</dbReference>
<dbReference type="InterPro" id="IPR016035">
    <property type="entry name" value="Acyl_Trfase/lysoPLipase"/>
</dbReference>
<feature type="region of interest" description="N-terminal hotdog fold" evidence="5">
    <location>
        <begin position="488"/>
        <end position="612"/>
    </location>
</feature>
<feature type="region of interest" description="Disordered" evidence="6">
    <location>
        <begin position="939"/>
        <end position="960"/>
    </location>
</feature>